<dbReference type="Pfam" id="PF00278">
    <property type="entry name" value="Orn_DAP_Arg_deC"/>
    <property type="match status" value="1"/>
</dbReference>
<proteinExistence type="predicted"/>
<gene>
    <name evidence="5" type="ORF">H6G03_28305</name>
</gene>
<dbReference type="InterPro" id="IPR002433">
    <property type="entry name" value="Orn_de-COase"/>
</dbReference>
<dbReference type="InterPro" id="IPR029066">
    <property type="entry name" value="PLP-binding_barrel"/>
</dbReference>
<dbReference type="InterPro" id="IPR022644">
    <property type="entry name" value="De-COase2_N"/>
</dbReference>
<dbReference type="RefSeq" id="WP_190472294.1">
    <property type="nucleotide sequence ID" value="NZ_JACJPW010000100.1"/>
</dbReference>
<dbReference type="Gene3D" id="3.20.20.10">
    <property type="entry name" value="Alanine racemase"/>
    <property type="match status" value="1"/>
</dbReference>
<reference evidence="5" key="1">
    <citation type="journal article" date="2015" name="ISME J.">
        <title>Draft Genome Sequence of Streptomyces incarnatus NRRL8089, which Produces the Nucleoside Antibiotic Sinefungin.</title>
        <authorList>
            <person name="Oshima K."/>
            <person name="Hattori M."/>
            <person name="Shimizu H."/>
            <person name="Fukuda K."/>
            <person name="Nemoto M."/>
            <person name="Inagaki K."/>
            <person name="Tamura T."/>
        </authorList>
    </citation>
    <scope>NUCLEOTIDE SEQUENCE</scope>
    <source>
        <strain evidence="5">FACHB-1375</strain>
    </source>
</reference>
<dbReference type="EMBL" id="JACJPW010000100">
    <property type="protein sequence ID" value="MBD2184929.1"/>
    <property type="molecule type" value="Genomic_DNA"/>
</dbReference>
<dbReference type="Gene3D" id="2.40.37.10">
    <property type="entry name" value="Lyase, Ornithine Decarboxylase, Chain A, domain 1"/>
    <property type="match status" value="1"/>
</dbReference>
<dbReference type="PANTHER" id="PTHR43727">
    <property type="entry name" value="DIAMINOPIMELATE DECARBOXYLASE"/>
    <property type="match status" value="1"/>
</dbReference>
<dbReference type="AlphaFoldDB" id="A0A926ZJR1"/>
<dbReference type="Proteomes" id="UP000641646">
    <property type="component" value="Unassembled WGS sequence"/>
</dbReference>
<dbReference type="SUPFAM" id="SSF50621">
    <property type="entry name" value="Alanine racemase C-terminal domain-like"/>
    <property type="match status" value="1"/>
</dbReference>
<dbReference type="InterPro" id="IPR022643">
    <property type="entry name" value="De-COase2_C"/>
</dbReference>
<feature type="domain" description="Orn/DAP/Arg decarboxylase 2 N-terminal" evidence="4">
    <location>
        <begin position="35"/>
        <end position="275"/>
    </location>
</feature>
<dbReference type="GO" id="GO:0006596">
    <property type="term" value="P:polyamine biosynthetic process"/>
    <property type="evidence" value="ECO:0007669"/>
    <property type="project" value="InterPro"/>
</dbReference>
<comment type="caution">
    <text evidence="5">The sequence shown here is derived from an EMBL/GenBank/DDBJ whole genome shotgun (WGS) entry which is preliminary data.</text>
</comment>
<reference evidence="5" key="2">
    <citation type="submission" date="2020-08" db="EMBL/GenBank/DDBJ databases">
        <authorList>
            <person name="Chen M."/>
            <person name="Teng W."/>
            <person name="Zhao L."/>
            <person name="Hu C."/>
            <person name="Zhou Y."/>
            <person name="Han B."/>
            <person name="Song L."/>
            <person name="Shu W."/>
        </authorList>
    </citation>
    <scope>NUCLEOTIDE SEQUENCE</scope>
    <source>
        <strain evidence="5">FACHB-1375</strain>
    </source>
</reference>
<evidence type="ECO:0000313" key="5">
    <source>
        <dbReference type="EMBL" id="MBD2184929.1"/>
    </source>
</evidence>
<dbReference type="SUPFAM" id="SSF51419">
    <property type="entry name" value="PLP-binding barrel"/>
    <property type="match status" value="1"/>
</dbReference>
<name>A0A926ZJR1_9CYAN</name>
<dbReference type="InterPro" id="IPR009006">
    <property type="entry name" value="Ala_racemase/Decarboxylase_C"/>
</dbReference>
<evidence type="ECO:0000256" key="2">
    <source>
        <dbReference type="ARBA" id="ARBA00022898"/>
    </source>
</evidence>
<dbReference type="GO" id="GO:0008836">
    <property type="term" value="F:diaminopimelate decarboxylase activity"/>
    <property type="evidence" value="ECO:0007669"/>
    <property type="project" value="TreeGrafter"/>
</dbReference>
<evidence type="ECO:0000259" key="4">
    <source>
        <dbReference type="Pfam" id="PF02784"/>
    </source>
</evidence>
<dbReference type="PANTHER" id="PTHR43727:SF3">
    <property type="entry name" value="GROUP IV DECARBOXYLASE"/>
    <property type="match status" value="1"/>
</dbReference>
<organism evidence="5 6">
    <name type="scientific">Aerosakkonema funiforme FACHB-1375</name>
    <dbReference type="NCBI Taxonomy" id="2949571"/>
    <lineage>
        <taxon>Bacteria</taxon>
        <taxon>Bacillati</taxon>
        <taxon>Cyanobacteriota</taxon>
        <taxon>Cyanophyceae</taxon>
        <taxon>Oscillatoriophycideae</taxon>
        <taxon>Aerosakkonematales</taxon>
        <taxon>Aerosakkonemataceae</taxon>
        <taxon>Aerosakkonema</taxon>
    </lineage>
</organism>
<comment type="cofactor">
    <cofactor evidence="1">
        <name>pyridoxal 5'-phosphate</name>
        <dbReference type="ChEBI" id="CHEBI:597326"/>
    </cofactor>
</comment>
<sequence length="413" mass="46593">MAISWQTLHKLEKEYGDSFFIVDIGQFQTNYKEFLQAFRAFYPHTNLGYSYKTNYIPKLCQTVHSMGGYAEVVSQMEYDLAIRIGVPPTRIIFNGPLKQQEDLENAILAGSTVNLDCLEEVEMVEALANRLPEHKIAVGLRCNFDIGTSRISRFGFDVAAGELDKAFQRLTALNNCAVEGLHCHISTAERSTESYARRTQKIIELTDYYFKERQPRFIDIGGGFYGKMTEDLKSQFNGYIPNYQEYAAAVAPQLKAKYPDNSGPELIIEPGVAVVSDVLKFAAKVVGLKTVRSRQIALVVGSIHNVKPTGTDKNLSMRVYRNDENNGQRKLAAPVDIVGYTCMEHDCLYKDYPGEIGIGDYAVFENMGAYTVVFKPPFIRPNPPIISYDPLLNEDTLIRRRETSQDVFSTYIL</sequence>
<keyword evidence="6" id="KW-1185">Reference proteome</keyword>
<feature type="domain" description="Orn/DAP/Arg decarboxylase 2 C-terminal" evidence="3">
    <location>
        <begin position="277"/>
        <end position="368"/>
    </location>
</feature>
<dbReference type="GO" id="GO:0009089">
    <property type="term" value="P:lysine biosynthetic process via diaminopimelate"/>
    <property type="evidence" value="ECO:0007669"/>
    <property type="project" value="TreeGrafter"/>
</dbReference>
<keyword evidence="2" id="KW-0663">Pyridoxal phosphate</keyword>
<evidence type="ECO:0000259" key="3">
    <source>
        <dbReference type="Pfam" id="PF00278"/>
    </source>
</evidence>
<accession>A0A926ZJR1</accession>
<dbReference type="Pfam" id="PF02784">
    <property type="entry name" value="Orn_Arg_deC_N"/>
    <property type="match status" value="1"/>
</dbReference>
<dbReference type="PRINTS" id="PR01182">
    <property type="entry name" value="ORNDCRBXLASE"/>
</dbReference>
<evidence type="ECO:0000256" key="1">
    <source>
        <dbReference type="ARBA" id="ARBA00001933"/>
    </source>
</evidence>
<evidence type="ECO:0000313" key="6">
    <source>
        <dbReference type="Proteomes" id="UP000641646"/>
    </source>
</evidence>
<protein>
    <submittedName>
        <fullName evidence="5">Alanine racemase</fullName>
    </submittedName>
</protein>